<keyword evidence="2" id="KW-0547">Nucleotide-binding</keyword>
<evidence type="ECO:0000313" key="4">
    <source>
        <dbReference type="EMBL" id="TNN14368.1"/>
    </source>
</evidence>
<dbReference type="Gene3D" id="3.40.50.300">
    <property type="entry name" value="P-loop containing nucleotide triphosphate hydrolases"/>
    <property type="match status" value="3"/>
</dbReference>
<dbReference type="Proteomes" id="UP000311919">
    <property type="component" value="Unassembled WGS sequence"/>
</dbReference>
<evidence type="ECO:0000256" key="2">
    <source>
        <dbReference type="ARBA" id="ARBA00022741"/>
    </source>
</evidence>
<dbReference type="AlphaFoldDB" id="A0A4Z2DD94"/>
<accession>A0A4Z2DD94</accession>
<evidence type="ECO:0000256" key="1">
    <source>
        <dbReference type="ARBA" id="ARBA00022679"/>
    </source>
</evidence>
<dbReference type="SUPFAM" id="SSF52540">
    <property type="entry name" value="P-loop containing nucleoside triphosphate hydrolases"/>
    <property type="match status" value="2"/>
</dbReference>
<gene>
    <name evidence="4" type="ORF">EWB00_002216</name>
</gene>
<dbReference type="CDD" id="cd22978">
    <property type="entry name" value="DD_AK5"/>
    <property type="match status" value="1"/>
</dbReference>
<comment type="caution">
    <text evidence="4">The sequence shown here is derived from an EMBL/GenBank/DDBJ whole genome shotgun (WGS) entry which is preliminary data.</text>
</comment>
<dbReference type="InterPro" id="IPR027417">
    <property type="entry name" value="P-loop_NTPase"/>
</dbReference>
<dbReference type="Pfam" id="PF00406">
    <property type="entry name" value="ADK"/>
    <property type="match status" value="2"/>
</dbReference>
<dbReference type="InterPro" id="IPR000850">
    <property type="entry name" value="Adenylat/UMP-CMP_kin"/>
</dbReference>
<dbReference type="PANTHER" id="PTHR23359">
    <property type="entry name" value="NUCLEOTIDE KINASE"/>
    <property type="match status" value="1"/>
</dbReference>
<dbReference type="STRING" id="6182.A0A4Z2DD94"/>
<reference evidence="4 5" key="1">
    <citation type="submission" date="2019-03" db="EMBL/GenBank/DDBJ databases">
        <title>An improved genome assembly of the fluke Schistosoma japonicum.</title>
        <authorList>
            <person name="Hu W."/>
            <person name="Luo F."/>
            <person name="Yin M."/>
            <person name="Mo X."/>
            <person name="Sun C."/>
            <person name="Wu Q."/>
            <person name="Zhu B."/>
            <person name="Xiang M."/>
            <person name="Wang J."/>
            <person name="Wang Y."/>
            <person name="Zhang T."/>
            <person name="Xu B."/>
            <person name="Zheng H."/>
            <person name="Feng Z."/>
        </authorList>
    </citation>
    <scope>NUCLEOTIDE SEQUENCE [LARGE SCALE GENOMIC DNA]</scope>
    <source>
        <strain evidence="4">HuSjv2</strain>
        <tissue evidence="4">Worms</tissue>
    </source>
</reference>
<evidence type="ECO:0000313" key="5">
    <source>
        <dbReference type="Proteomes" id="UP000311919"/>
    </source>
</evidence>
<proteinExistence type="predicted"/>
<dbReference type="OrthoDB" id="6436361at2759"/>
<dbReference type="EMBL" id="SKCS01000177">
    <property type="protein sequence ID" value="TNN14368.1"/>
    <property type="molecule type" value="Genomic_DNA"/>
</dbReference>
<dbReference type="PRINTS" id="PR00094">
    <property type="entry name" value="ADENYLTKNASE"/>
</dbReference>
<dbReference type="GO" id="GO:0019205">
    <property type="term" value="F:nucleobase-containing compound kinase activity"/>
    <property type="evidence" value="ECO:0007669"/>
    <property type="project" value="InterPro"/>
</dbReference>
<keyword evidence="1" id="KW-0808">Transferase</keyword>
<dbReference type="GO" id="GO:0005524">
    <property type="term" value="F:ATP binding"/>
    <property type="evidence" value="ECO:0007669"/>
    <property type="project" value="InterPro"/>
</dbReference>
<name>A0A4Z2DD94_SCHJA</name>
<dbReference type="GO" id="GO:0006139">
    <property type="term" value="P:nucleobase-containing compound metabolic process"/>
    <property type="evidence" value="ECO:0007669"/>
    <property type="project" value="InterPro"/>
</dbReference>
<evidence type="ECO:0000256" key="3">
    <source>
        <dbReference type="ARBA" id="ARBA00022777"/>
    </source>
</evidence>
<keyword evidence="3 4" id="KW-0418">Kinase</keyword>
<organism evidence="4 5">
    <name type="scientific">Schistosoma japonicum</name>
    <name type="common">Blood fluke</name>
    <dbReference type="NCBI Taxonomy" id="6182"/>
    <lineage>
        <taxon>Eukaryota</taxon>
        <taxon>Metazoa</taxon>
        <taxon>Spiralia</taxon>
        <taxon>Lophotrochozoa</taxon>
        <taxon>Platyhelminthes</taxon>
        <taxon>Trematoda</taxon>
        <taxon>Digenea</taxon>
        <taxon>Strigeidida</taxon>
        <taxon>Schistosomatoidea</taxon>
        <taxon>Schistosomatidae</taxon>
        <taxon>Schistosoma</taxon>
    </lineage>
</organism>
<protein>
    <submittedName>
        <fullName evidence="4">Adenylate kinase isoenzyme 5 isoform 1</fullName>
    </submittedName>
</protein>
<keyword evidence="5" id="KW-1185">Reference proteome</keyword>
<sequence length="813" mass="92998">MVDTREYLIKNRIPQLFECLLTGLMYHRPNDHLYYLQQCIEKIRAEGVDSIRWDLFLQQKPIVQSSLNVEAKIDDNPQHDHDFKITSSSTLNIKSNTMVICIIAGPGIDRSKFPKELISHYPKFIYVNLSDLLRTRARIEQNQKQSRWYEALKMINNGELLANDMVLETLLSKLNQHTDADGFIVDGYPKTEIQYLDLKEYVGLDRLKCIILLDVSEEYSRQRLSEQILYANETYNSIGNNDNQLQSIDCRLGIFKTQTLHVCKLIDNDEKLKVIDGESNPDEILDDILEVCSDMIPVKLIEPEAHSTSDTPPISPITSVNHKRITCQSRPSICSIPRIIPVFPDNGRINGAYNCPIILLLGGPGSGRTEQASGLCDKFPGLTHFNVTDYLRKHVLDFLSESNVKDWDVTARRVHSSDPPTNKDRIIPEYWDVQPDVICAEFSNLAVNSRAIIIEGFPCHEGQLNTFNQCIGGVDLAILLDCEEETLTDRLHRRYTRLNRIEDEDAVALRRILFFKHCTLPVIRYYDERGKLITVPGDQDQSHVLNNLIAVLEFFLRIKEESNTNETNNDSTVITEEIIPVISQLIKNEPHQTGVAIDDDQSLETSFDDSIIKENDSQLNQLSIIPESIQNPSDQITSKLDISEDDPAATPNDDLGKYKFIFVLGGCDEIRRLYCKHLFKQCNYNYISMKSITDPINLNGDNIFNLNKLIEIIKEEMSRTRKAGYIIDGIPVTLAQAKEIEAFSDSLKFSKCKLIILLQDKLQNESEDNLQCHKNEIENDLLEFLESTEKLCRVSRILEHSYLGLDSLNHYQL</sequence>